<dbReference type="InterPro" id="IPR036271">
    <property type="entry name" value="Tet_transcr_reg_TetR-rel_C_sf"/>
</dbReference>
<keyword evidence="3" id="KW-0804">Transcription</keyword>
<feature type="DNA-binding region" description="H-T-H motif" evidence="4">
    <location>
        <begin position="49"/>
        <end position="68"/>
    </location>
</feature>
<keyword evidence="1" id="KW-0805">Transcription regulation</keyword>
<dbReference type="RefSeq" id="WP_407990547.1">
    <property type="nucleotide sequence ID" value="NZ_AP035881.2"/>
</dbReference>
<reference evidence="7" key="1">
    <citation type="submission" date="2024-07" db="EMBL/GenBank/DDBJ databases">
        <title>Complete genome sequences of cellulolytic bacteria, Kitasatospora sp. CMC57 and Streptomyces sp. CMC78, isolated from Japanese agricultural soil.</title>
        <authorList>
            <person name="Hashimoto T."/>
            <person name="Ito M."/>
            <person name="Iwamoto M."/>
            <person name="Fukahori D."/>
            <person name="Shoda T."/>
            <person name="Sakoda M."/>
            <person name="Morohoshi T."/>
            <person name="Mitsuboshi M."/>
            <person name="Nishizawa T."/>
        </authorList>
    </citation>
    <scope>NUCLEOTIDE SEQUENCE</scope>
    <source>
        <strain evidence="7">CMC57</strain>
    </source>
</reference>
<keyword evidence="2 4" id="KW-0238">DNA-binding</keyword>
<dbReference type="EMBL" id="AP035881">
    <property type="protein sequence ID" value="BFP48306.1"/>
    <property type="molecule type" value="Genomic_DNA"/>
</dbReference>
<dbReference type="InterPro" id="IPR009057">
    <property type="entry name" value="Homeodomain-like_sf"/>
</dbReference>
<dbReference type="SUPFAM" id="SSF48498">
    <property type="entry name" value="Tetracyclin repressor-like, C-terminal domain"/>
    <property type="match status" value="1"/>
</dbReference>
<evidence type="ECO:0000256" key="2">
    <source>
        <dbReference type="ARBA" id="ARBA00023125"/>
    </source>
</evidence>
<dbReference type="Gene3D" id="1.10.10.60">
    <property type="entry name" value="Homeodomain-like"/>
    <property type="match status" value="1"/>
</dbReference>
<dbReference type="AlphaFoldDB" id="A0AB33JYN4"/>
<proteinExistence type="predicted"/>
<feature type="domain" description="HTH tetR-type" evidence="6">
    <location>
        <begin position="24"/>
        <end position="86"/>
    </location>
</feature>
<gene>
    <name evidence="7" type="ORF">KCMC57_46740</name>
</gene>
<dbReference type="GO" id="GO:0003700">
    <property type="term" value="F:DNA-binding transcription factor activity"/>
    <property type="evidence" value="ECO:0007669"/>
    <property type="project" value="TreeGrafter"/>
</dbReference>
<dbReference type="InterPro" id="IPR001647">
    <property type="entry name" value="HTH_TetR"/>
</dbReference>
<dbReference type="Gene3D" id="1.10.357.10">
    <property type="entry name" value="Tetracycline Repressor, domain 2"/>
    <property type="match status" value="1"/>
</dbReference>
<dbReference type="PANTHER" id="PTHR30055:SF148">
    <property type="entry name" value="TETR-FAMILY TRANSCRIPTIONAL REGULATOR"/>
    <property type="match status" value="1"/>
</dbReference>
<organism evidence="7">
    <name type="scientific">Kitasatospora sp. CMC57</name>
    <dbReference type="NCBI Taxonomy" id="3231513"/>
    <lineage>
        <taxon>Bacteria</taxon>
        <taxon>Bacillati</taxon>
        <taxon>Actinomycetota</taxon>
        <taxon>Actinomycetes</taxon>
        <taxon>Kitasatosporales</taxon>
        <taxon>Streptomycetaceae</taxon>
        <taxon>Kitasatospora</taxon>
    </lineage>
</organism>
<dbReference type="PROSITE" id="PS50977">
    <property type="entry name" value="HTH_TETR_2"/>
    <property type="match status" value="1"/>
</dbReference>
<evidence type="ECO:0000256" key="3">
    <source>
        <dbReference type="ARBA" id="ARBA00023163"/>
    </source>
</evidence>
<evidence type="ECO:0000256" key="4">
    <source>
        <dbReference type="PROSITE-ProRule" id="PRU00335"/>
    </source>
</evidence>
<dbReference type="GO" id="GO:0000976">
    <property type="term" value="F:transcription cis-regulatory region binding"/>
    <property type="evidence" value="ECO:0007669"/>
    <property type="project" value="TreeGrafter"/>
</dbReference>
<feature type="region of interest" description="Disordered" evidence="5">
    <location>
        <begin position="210"/>
        <end position="237"/>
    </location>
</feature>
<evidence type="ECO:0000259" key="6">
    <source>
        <dbReference type="PROSITE" id="PS50977"/>
    </source>
</evidence>
<feature type="region of interest" description="Disordered" evidence="5">
    <location>
        <begin position="1"/>
        <end position="24"/>
    </location>
</feature>
<dbReference type="InterPro" id="IPR050109">
    <property type="entry name" value="HTH-type_TetR-like_transc_reg"/>
</dbReference>
<dbReference type="Pfam" id="PF16859">
    <property type="entry name" value="TetR_C_11"/>
    <property type="match status" value="1"/>
</dbReference>
<dbReference type="InterPro" id="IPR023772">
    <property type="entry name" value="DNA-bd_HTH_TetR-type_CS"/>
</dbReference>
<dbReference type="InterPro" id="IPR011075">
    <property type="entry name" value="TetR_C"/>
</dbReference>
<accession>A0AB33JYN4</accession>
<dbReference type="PANTHER" id="PTHR30055">
    <property type="entry name" value="HTH-TYPE TRANSCRIPTIONAL REGULATOR RUTR"/>
    <property type="match status" value="1"/>
</dbReference>
<evidence type="ECO:0000313" key="7">
    <source>
        <dbReference type="EMBL" id="BFP48306.1"/>
    </source>
</evidence>
<evidence type="ECO:0000256" key="5">
    <source>
        <dbReference type="SAM" id="MobiDB-lite"/>
    </source>
</evidence>
<name>A0AB33JYN4_9ACTN</name>
<dbReference type="PROSITE" id="PS01081">
    <property type="entry name" value="HTH_TETR_1"/>
    <property type="match status" value="1"/>
</dbReference>
<protein>
    <submittedName>
        <fullName evidence="7">TetR/AcrR family transcriptional regulator</fullName>
    </submittedName>
</protein>
<sequence length="237" mass="25296">MQTETTKPVPGGEHCAPRRGRPRSEAAEQAIVASVEALMEAGTGLAELSIERIAAAAGVGKATIYRRWPNKEALLVDVVARLEEQPEPVLTGAGVRESLIAMVDDIRRRGLAKRSSWALKAAIGQLDTWPELRQLYKERIIKPRRELAREIIRRGVAEGVLRDDIDVELLTEMVIGPILVRAVLWGEGPLDDEGLAEQMVDAVLAGAGVRPSGTGGAEVRPSGAGAADVPPSGGESH</sequence>
<dbReference type="Pfam" id="PF00440">
    <property type="entry name" value="TetR_N"/>
    <property type="match status" value="1"/>
</dbReference>
<dbReference type="SUPFAM" id="SSF46689">
    <property type="entry name" value="Homeodomain-like"/>
    <property type="match status" value="1"/>
</dbReference>
<evidence type="ECO:0000256" key="1">
    <source>
        <dbReference type="ARBA" id="ARBA00023015"/>
    </source>
</evidence>